<dbReference type="Pfam" id="PF12804">
    <property type="entry name" value="NTP_transf_3"/>
    <property type="match status" value="1"/>
</dbReference>
<evidence type="ECO:0000259" key="3">
    <source>
        <dbReference type="Pfam" id="PF12804"/>
    </source>
</evidence>
<organism evidence="4 5">
    <name type="scientific">Handelsmanbacteria sp. (strain RIFCSPLOWO2_12_FULL_64_10)</name>
    <dbReference type="NCBI Taxonomy" id="1817868"/>
    <lineage>
        <taxon>Bacteria</taxon>
        <taxon>Candidatus Handelsmaniibacteriota</taxon>
    </lineage>
</organism>
<reference evidence="4 5" key="1">
    <citation type="journal article" date="2016" name="Nat. Commun.">
        <title>Thousands of microbial genomes shed light on interconnected biogeochemical processes in an aquifer system.</title>
        <authorList>
            <person name="Anantharaman K."/>
            <person name="Brown C.T."/>
            <person name="Hug L.A."/>
            <person name="Sharon I."/>
            <person name="Castelle C.J."/>
            <person name="Probst A.J."/>
            <person name="Thomas B.C."/>
            <person name="Singh A."/>
            <person name="Wilkins M.J."/>
            <person name="Karaoz U."/>
            <person name="Brodie E.L."/>
            <person name="Williams K.H."/>
            <person name="Hubbard S.S."/>
            <person name="Banfield J.F."/>
        </authorList>
    </citation>
    <scope>NUCLEOTIDE SEQUENCE [LARGE SCALE GENOMIC DNA]</scope>
    <source>
        <strain evidence="5">RIFCSPLOWO2_12_FULL_64_10</strain>
    </source>
</reference>
<feature type="domain" description="MobA-like NTP transferase" evidence="3">
    <location>
        <begin position="3"/>
        <end position="122"/>
    </location>
</feature>
<dbReference type="InterPro" id="IPR025877">
    <property type="entry name" value="MobA-like_NTP_Trfase"/>
</dbReference>
<dbReference type="PANTHER" id="PTHR43584:SF8">
    <property type="entry name" value="N-ACETYLMURAMATE ALPHA-1-PHOSPHATE URIDYLYLTRANSFERASE"/>
    <property type="match status" value="1"/>
</dbReference>
<dbReference type="InterPro" id="IPR050065">
    <property type="entry name" value="GlmU-like"/>
</dbReference>
<dbReference type="Gene3D" id="3.90.550.10">
    <property type="entry name" value="Spore Coat Polysaccharide Biosynthesis Protein SpsA, Chain A"/>
    <property type="match status" value="1"/>
</dbReference>
<keyword evidence="1" id="KW-0808">Transferase</keyword>
<evidence type="ECO:0000313" key="5">
    <source>
        <dbReference type="Proteomes" id="UP000178606"/>
    </source>
</evidence>
<keyword evidence="2" id="KW-0548">Nucleotidyltransferase</keyword>
<proteinExistence type="predicted"/>
<evidence type="ECO:0000256" key="1">
    <source>
        <dbReference type="ARBA" id="ARBA00022679"/>
    </source>
</evidence>
<dbReference type="SUPFAM" id="SSF53448">
    <property type="entry name" value="Nucleotide-diphospho-sugar transferases"/>
    <property type="match status" value="1"/>
</dbReference>
<dbReference type="PANTHER" id="PTHR43584">
    <property type="entry name" value="NUCLEOTIDYL TRANSFERASE"/>
    <property type="match status" value="1"/>
</dbReference>
<name>A0A1F6CXG9_HANXR</name>
<dbReference type="AlphaFoldDB" id="A0A1F6CXG9"/>
<dbReference type="EMBL" id="MFKF01000116">
    <property type="protein sequence ID" value="OGG53874.1"/>
    <property type="molecule type" value="Genomic_DNA"/>
</dbReference>
<dbReference type="CDD" id="cd02523">
    <property type="entry name" value="PC_cytidylyltransferase"/>
    <property type="match status" value="1"/>
</dbReference>
<accession>A0A1F6CXG9</accession>
<evidence type="ECO:0000313" key="4">
    <source>
        <dbReference type="EMBL" id="OGG53874.1"/>
    </source>
</evidence>
<evidence type="ECO:0000256" key="2">
    <source>
        <dbReference type="ARBA" id="ARBA00022695"/>
    </source>
</evidence>
<sequence length="249" mass="28508">MKAIIIGAGRGRRLMPLTEETPKCFAEVGGKRILDWALEAFRAAGLREVVFIGGYQIEKVRAAYPHLTFCHNAAWERNNILASLFCAEAHFAEGFVCSYADILYRPRVVQRLMASPHDITLVVDTAWRDRYRLRTQHPEDDAEKALAEGDRLLRVSRDVAPEGAYGEYIGVARFTSRGAEALREHYRRVLREYDGRAFQGAPSVQKAYFIHIVQDMIERGIPAHKVDTEGDYLEVDTTEDYFIAQREWR</sequence>
<comment type="caution">
    <text evidence="4">The sequence shown here is derived from an EMBL/GenBank/DDBJ whole genome shotgun (WGS) entry which is preliminary data.</text>
</comment>
<gene>
    <name evidence="4" type="ORF">A3F84_03705</name>
</gene>
<dbReference type="InterPro" id="IPR029044">
    <property type="entry name" value="Nucleotide-diphossugar_trans"/>
</dbReference>
<dbReference type="Proteomes" id="UP000178606">
    <property type="component" value="Unassembled WGS sequence"/>
</dbReference>
<protein>
    <recommendedName>
        <fullName evidence="3">MobA-like NTP transferase domain-containing protein</fullName>
    </recommendedName>
</protein>
<dbReference type="GO" id="GO:0016779">
    <property type="term" value="F:nucleotidyltransferase activity"/>
    <property type="evidence" value="ECO:0007669"/>
    <property type="project" value="UniProtKB-KW"/>
</dbReference>